<feature type="domain" description="PPM-type phosphatase" evidence="2">
    <location>
        <begin position="84"/>
        <end position="410"/>
    </location>
</feature>
<protein>
    <recommendedName>
        <fullName evidence="2">PPM-type phosphatase domain-containing protein</fullName>
    </recommendedName>
</protein>
<name>A0A7S0RNB5_9CHLO</name>
<dbReference type="PANTHER" id="PTHR47992">
    <property type="entry name" value="PROTEIN PHOSPHATASE"/>
    <property type="match status" value="1"/>
</dbReference>
<feature type="compositionally biased region" description="Low complexity" evidence="1">
    <location>
        <begin position="49"/>
        <end position="74"/>
    </location>
</feature>
<dbReference type="Pfam" id="PF00481">
    <property type="entry name" value="PP2C"/>
    <property type="match status" value="1"/>
</dbReference>
<dbReference type="SUPFAM" id="SSF81606">
    <property type="entry name" value="PP2C-like"/>
    <property type="match status" value="1"/>
</dbReference>
<reference evidence="3" key="1">
    <citation type="submission" date="2021-01" db="EMBL/GenBank/DDBJ databases">
        <authorList>
            <person name="Corre E."/>
            <person name="Pelletier E."/>
            <person name="Niang G."/>
            <person name="Scheremetjew M."/>
            <person name="Finn R."/>
            <person name="Kale V."/>
            <person name="Holt S."/>
            <person name="Cochrane G."/>
            <person name="Meng A."/>
            <person name="Brown T."/>
            <person name="Cohen L."/>
        </authorList>
    </citation>
    <scope>NUCLEOTIDE SEQUENCE</scope>
    <source>
        <strain evidence="3">SAG 11-49</strain>
    </source>
</reference>
<feature type="region of interest" description="Disordered" evidence="1">
    <location>
        <begin position="20"/>
        <end position="88"/>
    </location>
</feature>
<accession>A0A7S0RNB5</accession>
<dbReference type="Gene3D" id="3.60.40.10">
    <property type="entry name" value="PPM-type phosphatase domain"/>
    <property type="match status" value="1"/>
</dbReference>
<evidence type="ECO:0000259" key="2">
    <source>
        <dbReference type="PROSITE" id="PS51746"/>
    </source>
</evidence>
<dbReference type="SMART" id="SM00332">
    <property type="entry name" value="PP2Cc"/>
    <property type="match status" value="1"/>
</dbReference>
<gene>
    <name evidence="3" type="ORF">CLEI1391_LOCUS10631</name>
</gene>
<dbReference type="InterPro" id="IPR036457">
    <property type="entry name" value="PPM-type-like_dom_sf"/>
</dbReference>
<organism evidence="3">
    <name type="scientific">Chlamydomonas leiostraca</name>
    <dbReference type="NCBI Taxonomy" id="1034604"/>
    <lineage>
        <taxon>Eukaryota</taxon>
        <taxon>Viridiplantae</taxon>
        <taxon>Chlorophyta</taxon>
        <taxon>core chlorophytes</taxon>
        <taxon>Chlorophyceae</taxon>
        <taxon>CS clade</taxon>
        <taxon>Chlamydomonadales</taxon>
        <taxon>Chlamydomonadaceae</taxon>
        <taxon>Chlamydomonas</taxon>
    </lineage>
</organism>
<evidence type="ECO:0000256" key="1">
    <source>
        <dbReference type="SAM" id="MobiDB-lite"/>
    </source>
</evidence>
<sequence length="426" mass="45613">MTQPPAVGALQSRNSFKASGSLLAEYSPTRSSQSMTGKPQSSNGASEVQRSSLSASQSPTSLTPPTSGPLLGRTSLPPPTLKLEIGHSSQAGNRYAGVNQDYVAVQEMYAAGELPRNGQQTYIITIADGHGILGDKSASFAGKALTRHIYSGPLRNKVLSKLSSDEVVKEMKAAFKKAHNAANAIYDTPPRTVTYPSASGSKKLANYTLCDGQGGAKVYRSAANEKMLECGCTCTAAVIQGTCLCIADVGDSQAVLGSDEGTGFKGQVVTMRHHCLNPEELERIKTQHSGTTRALEDGYIQVFEGPWAGYELSVTRALGHKNMEAYGVSDDPYVTMIQLDEEKHRCLVIASDGVWDVMTPDEVVRFVMDYHMEGKTAAVAAEALVNHVIQLGYATEEGEQDNTSAIVVFFRPYGTSQRMILSASQI</sequence>
<feature type="compositionally biased region" description="Polar residues" evidence="1">
    <location>
        <begin position="28"/>
        <end position="48"/>
    </location>
</feature>
<dbReference type="InterPro" id="IPR015655">
    <property type="entry name" value="PP2C"/>
</dbReference>
<evidence type="ECO:0000313" key="3">
    <source>
        <dbReference type="EMBL" id="CAD8682349.1"/>
    </source>
</evidence>
<dbReference type="InterPro" id="IPR001932">
    <property type="entry name" value="PPM-type_phosphatase-like_dom"/>
</dbReference>
<proteinExistence type="predicted"/>
<dbReference type="AlphaFoldDB" id="A0A7S0RNB5"/>
<dbReference type="PROSITE" id="PS51746">
    <property type="entry name" value="PPM_2"/>
    <property type="match status" value="1"/>
</dbReference>
<dbReference type="CDD" id="cd00143">
    <property type="entry name" value="PP2Cc"/>
    <property type="match status" value="1"/>
</dbReference>
<dbReference type="EMBL" id="HBFB01018971">
    <property type="protein sequence ID" value="CAD8682349.1"/>
    <property type="molecule type" value="Transcribed_RNA"/>
</dbReference>
<dbReference type="GO" id="GO:0004722">
    <property type="term" value="F:protein serine/threonine phosphatase activity"/>
    <property type="evidence" value="ECO:0007669"/>
    <property type="project" value="InterPro"/>
</dbReference>